<dbReference type="EMBL" id="CM047943">
    <property type="protein sequence ID" value="KAI9900081.1"/>
    <property type="molecule type" value="Genomic_DNA"/>
</dbReference>
<sequence length="246" mass="27734">MTSPFIIVPLYIYPLEAAWKPLVDVALAHPKVHFLAVINPNNGPGQSPLPDSSYLAALREINGIPNIQPLGYVYCTYGKRSLADIKKDIDLYRGWNASFRLDGIFIDEAPSVLEHVKYMTEIRQYAEETWQSALAKSSLIIHNPGVAVSQDFFDVADYVVAFEQSESHWRSHFKTHDLHQLPQEARSKTVIIMHTCNTSHDALEQLVKDITSHGFAGVYVTEQEGGGYTQWPDSWHQLAKVVELQS</sequence>
<keyword evidence="2" id="KW-1185">Reference proteome</keyword>
<evidence type="ECO:0000313" key="2">
    <source>
        <dbReference type="Proteomes" id="UP001163324"/>
    </source>
</evidence>
<protein>
    <submittedName>
        <fullName evidence="1">Uncharacterized protein</fullName>
    </submittedName>
</protein>
<comment type="caution">
    <text evidence="1">The sequence shown here is derived from an EMBL/GenBank/DDBJ whole genome shotgun (WGS) entry which is preliminary data.</text>
</comment>
<proteinExistence type="predicted"/>
<reference evidence="1" key="1">
    <citation type="submission" date="2022-10" db="EMBL/GenBank/DDBJ databases">
        <title>Complete Genome of Trichothecium roseum strain YXFP-22015, a Plant Pathogen Isolated from Citrus.</title>
        <authorList>
            <person name="Wang Y."/>
            <person name="Zhu L."/>
        </authorList>
    </citation>
    <scope>NUCLEOTIDE SEQUENCE</scope>
    <source>
        <strain evidence="1">YXFP-22015</strain>
    </source>
</reference>
<name>A0ACC0V3Q1_9HYPO</name>
<dbReference type="Proteomes" id="UP001163324">
    <property type="component" value="Chromosome 4"/>
</dbReference>
<organism evidence="1 2">
    <name type="scientific">Trichothecium roseum</name>
    <dbReference type="NCBI Taxonomy" id="47278"/>
    <lineage>
        <taxon>Eukaryota</taxon>
        <taxon>Fungi</taxon>
        <taxon>Dikarya</taxon>
        <taxon>Ascomycota</taxon>
        <taxon>Pezizomycotina</taxon>
        <taxon>Sordariomycetes</taxon>
        <taxon>Hypocreomycetidae</taxon>
        <taxon>Hypocreales</taxon>
        <taxon>Hypocreales incertae sedis</taxon>
        <taxon>Trichothecium</taxon>
    </lineage>
</organism>
<gene>
    <name evidence="1" type="ORF">N3K66_004343</name>
</gene>
<evidence type="ECO:0000313" key="1">
    <source>
        <dbReference type="EMBL" id="KAI9900081.1"/>
    </source>
</evidence>
<accession>A0ACC0V3Q1</accession>